<evidence type="ECO:0000313" key="1">
    <source>
        <dbReference type="EMBL" id="QQR92194.1"/>
    </source>
</evidence>
<dbReference type="Pfam" id="PF01503">
    <property type="entry name" value="PRA-PH"/>
    <property type="match status" value="1"/>
</dbReference>
<dbReference type="GO" id="GO:0016787">
    <property type="term" value="F:hydrolase activity"/>
    <property type="evidence" value="ECO:0007669"/>
    <property type="project" value="UniProtKB-KW"/>
</dbReference>
<organism evidence="1">
    <name type="scientific">Candidatus Iainarchaeum sp</name>
    <dbReference type="NCBI Taxonomy" id="3101447"/>
    <lineage>
        <taxon>Archaea</taxon>
        <taxon>Candidatus Iainarchaeota</taxon>
        <taxon>Candidatus Iainarchaeia</taxon>
        <taxon>Candidatus Iainarchaeales</taxon>
        <taxon>Candidatus Iainarchaeaceae</taxon>
        <taxon>Candidatus Iainarchaeum</taxon>
    </lineage>
</organism>
<dbReference type="AlphaFoldDB" id="A0A7T9I0R1"/>
<gene>
    <name evidence="1" type="ORF">IPJ89_03465</name>
</gene>
<keyword evidence="1" id="KW-0378">Hydrolase</keyword>
<name>A0A7T9I0R1_9ARCH</name>
<accession>A0A7T9I0R1</accession>
<dbReference type="EMBL" id="CP064981">
    <property type="protein sequence ID" value="QQR92194.1"/>
    <property type="molecule type" value="Genomic_DNA"/>
</dbReference>
<dbReference type="Proteomes" id="UP000596004">
    <property type="component" value="Chromosome"/>
</dbReference>
<dbReference type="InterPro" id="IPR038735">
    <property type="entry name" value="MSMEG_1276-like_NTP-PPase_dom"/>
</dbReference>
<proteinExistence type="predicted"/>
<dbReference type="CDD" id="cd11532">
    <property type="entry name" value="NTP-PPase_COG4997"/>
    <property type="match status" value="1"/>
</dbReference>
<reference evidence="1" key="1">
    <citation type="submission" date="2020-11" db="EMBL/GenBank/DDBJ databases">
        <title>Connecting structure to function with the recovery of over 1000 high-quality activated sludge metagenome-assembled genomes encoding full-length rRNA genes using long-read sequencing.</title>
        <authorList>
            <person name="Singleton C.M."/>
            <person name="Petriglieri F."/>
            <person name="Kristensen J.M."/>
            <person name="Kirkegaard R.H."/>
            <person name="Michaelsen T.Y."/>
            <person name="Andersen M.H."/>
            <person name="Karst S.M."/>
            <person name="Dueholm M.S."/>
            <person name="Nielsen P.H."/>
            <person name="Albertsen M."/>
        </authorList>
    </citation>
    <scope>NUCLEOTIDE SEQUENCE</scope>
    <source>
        <strain evidence="1">Fred_18-Q3-R57-64_BAT3C.431</strain>
    </source>
</reference>
<dbReference type="InterPro" id="IPR021130">
    <property type="entry name" value="PRib-ATP_PPHydrolase-like"/>
</dbReference>
<sequence>MKIYNKLVRDKIPEIISAKGGVATTRVLSDSEYRLHLKLKLVEESAEAVEASSNEAILGELADLNEVLEMLMVQHGLTIIDLRAAKAKKRAERGGFEKRIFLEKVDEN</sequence>
<protein>
    <submittedName>
        <fullName evidence="1">Nucleoside triphosphate pyrophosphohydrolase</fullName>
    </submittedName>
</protein>